<evidence type="ECO:0000256" key="1">
    <source>
        <dbReference type="SAM" id="MobiDB-lite"/>
    </source>
</evidence>
<feature type="compositionally biased region" description="Basic and acidic residues" evidence="1">
    <location>
        <begin position="39"/>
        <end position="52"/>
    </location>
</feature>
<dbReference type="AlphaFoldDB" id="A0AAD5S8U7"/>
<evidence type="ECO:0000313" key="3">
    <source>
        <dbReference type="Proteomes" id="UP001212841"/>
    </source>
</evidence>
<keyword evidence="3" id="KW-1185">Reference proteome</keyword>
<proteinExistence type="predicted"/>
<accession>A0AAD5S8U7</accession>
<gene>
    <name evidence="2" type="ORF">HK097_009506</name>
</gene>
<name>A0AAD5S8U7_9FUNG</name>
<organism evidence="2 3">
    <name type="scientific">Rhizophlyctis rosea</name>
    <dbReference type="NCBI Taxonomy" id="64517"/>
    <lineage>
        <taxon>Eukaryota</taxon>
        <taxon>Fungi</taxon>
        <taxon>Fungi incertae sedis</taxon>
        <taxon>Chytridiomycota</taxon>
        <taxon>Chytridiomycota incertae sedis</taxon>
        <taxon>Chytridiomycetes</taxon>
        <taxon>Rhizophlyctidales</taxon>
        <taxon>Rhizophlyctidaceae</taxon>
        <taxon>Rhizophlyctis</taxon>
    </lineage>
</organism>
<protein>
    <submittedName>
        <fullName evidence="2">Uncharacterized protein</fullName>
    </submittedName>
</protein>
<comment type="caution">
    <text evidence="2">The sequence shown here is derived from an EMBL/GenBank/DDBJ whole genome shotgun (WGS) entry which is preliminary data.</text>
</comment>
<sequence>MSGDEFAFLGTRDLNSSECEPMSEEASIDLEINLTQLKPSEKTTNKKQDAHPKPLPQIGAVPLPTQILFQIQEYQTKRSQRMSSYYTKILVQLKRSLDAWGPEDSFIAKAHVENIDFLEADEWEAIRTAVKTAYVENGWKFVETEGEGGVGWKAWGKKGRELELYLKRPGDVRMAKELFLEGFRKEVTGEEGD</sequence>
<feature type="region of interest" description="Disordered" evidence="1">
    <location>
        <begin position="35"/>
        <end position="57"/>
    </location>
</feature>
<evidence type="ECO:0000313" key="2">
    <source>
        <dbReference type="EMBL" id="KAJ3049507.1"/>
    </source>
</evidence>
<reference evidence="2" key="1">
    <citation type="submission" date="2020-05" db="EMBL/GenBank/DDBJ databases">
        <title>Phylogenomic resolution of chytrid fungi.</title>
        <authorList>
            <person name="Stajich J.E."/>
            <person name="Amses K."/>
            <person name="Simmons R."/>
            <person name="Seto K."/>
            <person name="Myers J."/>
            <person name="Bonds A."/>
            <person name="Quandt C.A."/>
            <person name="Barry K."/>
            <person name="Liu P."/>
            <person name="Grigoriev I."/>
            <person name="Longcore J.E."/>
            <person name="James T.Y."/>
        </authorList>
    </citation>
    <scope>NUCLEOTIDE SEQUENCE</scope>
    <source>
        <strain evidence="2">JEL0318</strain>
    </source>
</reference>
<dbReference type="Proteomes" id="UP001212841">
    <property type="component" value="Unassembled WGS sequence"/>
</dbReference>
<dbReference type="EMBL" id="JADGJD010000634">
    <property type="protein sequence ID" value="KAJ3049507.1"/>
    <property type="molecule type" value="Genomic_DNA"/>
</dbReference>